<dbReference type="InterPro" id="IPR037198">
    <property type="entry name" value="MutL_C_sf"/>
</dbReference>
<feature type="compositionally biased region" description="Polar residues" evidence="4">
    <location>
        <begin position="544"/>
        <end position="556"/>
    </location>
</feature>
<dbReference type="SMART" id="SM00853">
    <property type="entry name" value="MutL_C"/>
    <property type="match status" value="1"/>
</dbReference>
<dbReference type="FunFam" id="3.30.1370.100:FF:000001">
    <property type="entry name" value="Mismatch repair endonuclease pms1, putative"/>
    <property type="match status" value="1"/>
</dbReference>
<dbReference type="GO" id="GO:0030983">
    <property type="term" value="F:mismatched DNA binding"/>
    <property type="evidence" value="ECO:0007669"/>
    <property type="project" value="InterPro"/>
</dbReference>
<accession>A0A261XYC4</accession>
<dbReference type="PROSITE" id="PS00058">
    <property type="entry name" value="DNA_MISMATCH_REPAIR_1"/>
    <property type="match status" value="1"/>
</dbReference>
<dbReference type="SUPFAM" id="SSF118116">
    <property type="entry name" value="DNA mismatch repair protein MutL"/>
    <property type="match status" value="1"/>
</dbReference>
<dbReference type="GO" id="GO:0140664">
    <property type="term" value="F:ATP-dependent DNA damage sensor activity"/>
    <property type="evidence" value="ECO:0007669"/>
    <property type="project" value="InterPro"/>
</dbReference>
<dbReference type="InterPro" id="IPR013507">
    <property type="entry name" value="DNA_mismatch_S5_2-like"/>
</dbReference>
<evidence type="ECO:0000313" key="8">
    <source>
        <dbReference type="Proteomes" id="UP000242875"/>
    </source>
</evidence>
<protein>
    <recommendedName>
        <fullName evidence="3">DNA mismatch repair protein PMS1</fullName>
    </recommendedName>
</protein>
<dbReference type="InterPro" id="IPR014762">
    <property type="entry name" value="DNA_mismatch_repair_CS"/>
</dbReference>
<reference evidence="7 8" key="1">
    <citation type="journal article" date="2017" name="Mycologia">
        <title>Bifiguratus adelaidae, gen. et sp. nov., a new member of Mucoromycotina in endophytic and soil-dwelling habitats.</title>
        <authorList>
            <person name="Torres-Cruz T.J."/>
            <person name="Billingsley Tobias T.L."/>
            <person name="Almatruk M."/>
            <person name="Hesse C."/>
            <person name="Kuske C.R."/>
            <person name="Desiro A."/>
            <person name="Benucci G.M."/>
            <person name="Bonito G."/>
            <person name="Stajich J.E."/>
            <person name="Dunlap C."/>
            <person name="Arnold A.E."/>
            <person name="Porras-Alfaro A."/>
        </authorList>
    </citation>
    <scope>NUCLEOTIDE SEQUENCE [LARGE SCALE GENOMIC DNA]</scope>
    <source>
        <strain evidence="7 8">AZ0501</strain>
    </source>
</reference>
<dbReference type="SUPFAM" id="SSF54211">
    <property type="entry name" value="Ribosomal protein S5 domain 2-like"/>
    <property type="match status" value="1"/>
</dbReference>
<comment type="similarity">
    <text evidence="1">Belongs to the DNA mismatch repair MutL/HexB family.</text>
</comment>
<evidence type="ECO:0000313" key="7">
    <source>
        <dbReference type="EMBL" id="OZJ03360.1"/>
    </source>
</evidence>
<dbReference type="GO" id="GO:0000710">
    <property type="term" value="P:meiotic mismatch repair"/>
    <property type="evidence" value="ECO:0007669"/>
    <property type="project" value="UniProtKB-ARBA"/>
</dbReference>
<evidence type="ECO:0000259" key="6">
    <source>
        <dbReference type="SMART" id="SM01340"/>
    </source>
</evidence>
<dbReference type="Gene3D" id="3.30.1540.20">
    <property type="entry name" value="MutL, C-terminal domain, dimerisation subdomain"/>
    <property type="match status" value="1"/>
</dbReference>
<dbReference type="EMBL" id="MVBO01000089">
    <property type="protein sequence ID" value="OZJ03360.1"/>
    <property type="molecule type" value="Genomic_DNA"/>
</dbReference>
<dbReference type="NCBIfam" id="TIGR00585">
    <property type="entry name" value="mutl"/>
    <property type="match status" value="1"/>
</dbReference>
<feature type="compositionally biased region" description="Polar residues" evidence="4">
    <location>
        <begin position="248"/>
        <end position="260"/>
    </location>
</feature>
<sequence length="869" mass="96483">MGIATIAAIDRASVHRICSGQVILDLSIAVKELVENALDADATAIEVRFKDHGLEQFEVTDNGTGIDKDNYAQIALKHHTSKIKTFSDLDSVSSFGFRGEALSSLCALGKVSVTTCTADQAPRGTRLDFDSHGRILSETPAGTTVQVQDLFYALPVRHKELKRNIKKEYAKTLSLMQAYALIARNVRFSVTNPTGKSKAISTNGNNRVQDNITNVFGARAAASLVPFDLALSVHSDESDEEPDGNVPDNLSSAPASTPVSKDTDALSRVRVVGFMSKPIWGNGRSTADRQYVYVNGRPCNLPKIVRCFNDAFHEYVSHQYPCIIVDLRLEHGAYDVNVSPDKRTIFLHYEREIVLALHEDLRKMFEPSRGTYATDPAANSRLSVTGSSTRAAWSVESPQTPATSSEADEEIRYSATASKSESESNTSTLRPTRKRASPEESESDMADTQRAKRLRLSQSISDLQQFKSPIGNSLAEKTSTLRRVDKDIEQVSLLRYVKYHAKQVSNITTSPTFRQSEEGEGEEESSDSSLESSEVLDEGDNERNTVTGPKVTTGQIAEQEEPNRSPEAEEETEEEHVTYKEIKPLQLAAPKRTPIASTTNQQVRINTQIAAIRSRYTRYYHESRQSKIKMTSNNELTGAGVDHSEDEANQTLNKVISKSDFTRMMVLGQFNLGFIIALLATDGRRDLFIIDQHASDEKYNFETLQQTTVIQSQKLFVPRALELTAGEEIIAAENEDIIAANGYEIEVHHDAPPTQRIKLLAQPVSKSTVFGIKDLEELIYLLSEHPGEMVRCSKARAMFASRACRKSVMIGHTLNKSKMIQIVKHMGEIKQPWNCPHGRPTMRHLMDLGTIPMVTSIERPLTFTGTAWP</sequence>
<proteinExistence type="inferred from homology"/>
<dbReference type="InterPro" id="IPR036890">
    <property type="entry name" value="HATPase_C_sf"/>
</dbReference>
<dbReference type="GO" id="GO:0032389">
    <property type="term" value="C:MutLalpha complex"/>
    <property type="evidence" value="ECO:0007669"/>
    <property type="project" value="TreeGrafter"/>
</dbReference>
<dbReference type="Pfam" id="PF13589">
    <property type="entry name" value="HATPase_c_3"/>
    <property type="match status" value="1"/>
</dbReference>
<dbReference type="InterPro" id="IPR042121">
    <property type="entry name" value="MutL_C_regsub"/>
</dbReference>
<evidence type="ECO:0000256" key="2">
    <source>
        <dbReference type="ARBA" id="ARBA00022763"/>
    </source>
</evidence>
<dbReference type="OrthoDB" id="10263226at2759"/>
<feature type="domain" description="DNA mismatch repair protein S5" evidence="6">
    <location>
        <begin position="212"/>
        <end position="366"/>
    </location>
</feature>
<dbReference type="FunFam" id="3.30.565.10:FF:000014">
    <property type="entry name" value="Mismatch repair endonuclease pms1, putative"/>
    <property type="match status" value="1"/>
</dbReference>
<feature type="region of interest" description="Disordered" evidence="4">
    <location>
        <begin position="508"/>
        <end position="579"/>
    </location>
</feature>
<dbReference type="PANTHER" id="PTHR10073">
    <property type="entry name" value="DNA MISMATCH REPAIR PROTEIN MLH, PMS, MUTL"/>
    <property type="match status" value="1"/>
</dbReference>
<dbReference type="InterPro" id="IPR014790">
    <property type="entry name" value="MutL_C"/>
</dbReference>
<comment type="caution">
    <text evidence="7">The sequence shown here is derived from an EMBL/GenBank/DDBJ whole genome shotgun (WGS) entry which is preliminary data.</text>
</comment>
<dbReference type="CDD" id="cd16926">
    <property type="entry name" value="HATPase_MutL-MLH-PMS-like"/>
    <property type="match status" value="1"/>
</dbReference>
<feature type="domain" description="MutL C-terminal dimerisation" evidence="5">
    <location>
        <begin position="666"/>
        <end position="814"/>
    </location>
</feature>
<dbReference type="InterPro" id="IPR014721">
    <property type="entry name" value="Ribsml_uS5_D2-typ_fold_subgr"/>
</dbReference>
<dbReference type="GO" id="GO:0016887">
    <property type="term" value="F:ATP hydrolysis activity"/>
    <property type="evidence" value="ECO:0007669"/>
    <property type="project" value="InterPro"/>
</dbReference>
<dbReference type="CDD" id="cd03484">
    <property type="entry name" value="MutL_Trans_hPMS_2_like"/>
    <property type="match status" value="1"/>
</dbReference>
<evidence type="ECO:0000256" key="4">
    <source>
        <dbReference type="SAM" id="MobiDB-lite"/>
    </source>
</evidence>
<dbReference type="SUPFAM" id="SSF55874">
    <property type="entry name" value="ATPase domain of HSP90 chaperone/DNA topoisomerase II/histidine kinase"/>
    <property type="match status" value="1"/>
</dbReference>
<dbReference type="InterPro" id="IPR042120">
    <property type="entry name" value="MutL_C_dimsub"/>
</dbReference>
<dbReference type="AlphaFoldDB" id="A0A261XYC4"/>
<organism evidence="7 8">
    <name type="scientific">Bifiguratus adelaidae</name>
    <dbReference type="NCBI Taxonomy" id="1938954"/>
    <lineage>
        <taxon>Eukaryota</taxon>
        <taxon>Fungi</taxon>
        <taxon>Fungi incertae sedis</taxon>
        <taxon>Mucoromycota</taxon>
        <taxon>Mucoromycotina</taxon>
        <taxon>Endogonomycetes</taxon>
        <taxon>Endogonales</taxon>
        <taxon>Endogonales incertae sedis</taxon>
        <taxon>Bifiguratus</taxon>
    </lineage>
</organism>
<dbReference type="Gene3D" id="3.30.565.10">
    <property type="entry name" value="Histidine kinase-like ATPase, C-terminal domain"/>
    <property type="match status" value="1"/>
</dbReference>
<feature type="region of interest" description="Disordered" evidence="4">
    <location>
        <begin position="369"/>
        <end position="451"/>
    </location>
</feature>
<evidence type="ECO:0000259" key="5">
    <source>
        <dbReference type="SMART" id="SM00853"/>
    </source>
</evidence>
<dbReference type="Proteomes" id="UP000242875">
    <property type="component" value="Unassembled WGS sequence"/>
</dbReference>
<gene>
    <name evidence="7" type="ORF">BZG36_02984</name>
</gene>
<dbReference type="SMART" id="SM01340">
    <property type="entry name" value="DNA_mis_repair"/>
    <property type="match status" value="1"/>
</dbReference>
<dbReference type="InterPro" id="IPR002099">
    <property type="entry name" value="MutL/Mlh/PMS"/>
</dbReference>
<dbReference type="GO" id="GO:0005524">
    <property type="term" value="F:ATP binding"/>
    <property type="evidence" value="ECO:0007669"/>
    <property type="project" value="InterPro"/>
</dbReference>
<feature type="compositionally biased region" description="Polar residues" evidence="4">
    <location>
        <begin position="415"/>
        <end position="430"/>
    </location>
</feature>
<evidence type="ECO:0000256" key="1">
    <source>
        <dbReference type="ARBA" id="ARBA00006082"/>
    </source>
</evidence>
<dbReference type="Pfam" id="PF08676">
    <property type="entry name" value="MutL_C"/>
    <property type="match status" value="1"/>
</dbReference>
<keyword evidence="8" id="KW-1185">Reference proteome</keyword>
<dbReference type="Gene3D" id="3.30.1370.100">
    <property type="entry name" value="MutL, C-terminal domain, regulatory subdomain"/>
    <property type="match status" value="1"/>
</dbReference>
<feature type="region of interest" description="Disordered" evidence="4">
    <location>
        <begin position="235"/>
        <end position="260"/>
    </location>
</feature>
<dbReference type="InterPro" id="IPR038973">
    <property type="entry name" value="MutL/Mlh/Pms-like"/>
</dbReference>
<evidence type="ECO:0000256" key="3">
    <source>
        <dbReference type="ARBA" id="ARBA00070941"/>
    </source>
</evidence>
<feature type="compositionally biased region" description="Polar residues" evidence="4">
    <location>
        <begin position="380"/>
        <end position="405"/>
    </location>
</feature>
<keyword evidence="2" id="KW-0227">DNA damage</keyword>
<dbReference type="Gene3D" id="3.30.230.10">
    <property type="match status" value="1"/>
</dbReference>
<dbReference type="Pfam" id="PF01119">
    <property type="entry name" value="DNA_mis_repair"/>
    <property type="match status" value="1"/>
</dbReference>
<dbReference type="InterPro" id="IPR020568">
    <property type="entry name" value="Ribosomal_Su5_D2-typ_SF"/>
</dbReference>
<dbReference type="PANTHER" id="PTHR10073:SF52">
    <property type="entry name" value="MISMATCH REPAIR ENDONUCLEASE PMS2"/>
    <property type="match status" value="1"/>
</dbReference>
<name>A0A261XYC4_9FUNG</name>